<dbReference type="GO" id="GO:0009432">
    <property type="term" value="P:SOS response"/>
    <property type="evidence" value="ECO:0007669"/>
    <property type="project" value="TreeGrafter"/>
</dbReference>
<evidence type="ECO:0000256" key="18">
    <source>
        <dbReference type="SAM" id="MobiDB-lite"/>
    </source>
</evidence>
<dbReference type="InterPro" id="IPR036775">
    <property type="entry name" value="DNA_pol_Y-fam_lit_finger_sf"/>
</dbReference>
<dbReference type="CDD" id="cd03586">
    <property type="entry name" value="PolY_Pol_IV_kappa"/>
    <property type="match status" value="1"/>
</dbReference>
<dbReference type="HAMAP" id="MF_01113">
    <property type="entry name" value="DNApol_IV"/>
    <property type="match status" value="1"/>
</dbReference>
<feature type="binding site" evidence="17">
    <location>
        <position position="137"/>
    </location>
    <ligand>
        <name>Mg(2+)</name>
        <dbReference type="ChEBI" id="CHEBI:18420"/>
    </ligand>
</feature>
<evidence type="ECO:0000256" key="14">
    <source>
        <dbReference type="ARBA" id="ARBA00023204"/>
    </source>
</evidence>
<feature type="region of interest" description="Disordered" evidence="18">
    <location>
        <begin position="266"/>
        <end position="286"/>
    </location>
</feature>
<accession>A0A840I3F7</accession>
<dbReference type="GO" id="GO:0003887">
    <property type="term" value="F:DNA-directed DNA polymerase activity"/>
    <property type="evidence" value="ECO:0007669"/>
    <property type="project" value="UniProtKB-UniRule"/>
</dbReference>
<dbReference type="Pfam" id="PF00817">
    <property type="entry name" value="IMS"/>
    <property type="match status" value="1"/>
</dbReference>
<sequence>MDRDLGICRDCDWFGEASPRCPQCDSVRVLKHDELGTLGIAHLDCDAFFAAIEKRDDPDLADKPVVIGGGRRGVVSTACYVARTYGVRSAMPMFQALRLCPDATIVRPRFEAYREAAHQIRQLMTALTPLIQPVSIDEAYLDLRGTARLHGRPPAASLARLVRKISDEVGIDVSIGLSHNKFLAKTASDLDKPRGFAIIGKAETEDFLRGQPPSFVRGVGTSFAGKLERDGFRTLADVQAAGPRAMADRYGEAGLRLYRLSFGRDDRPVTPERETKSISSETTFGEDVGDRDALEDRLYAMAQKTARRAKEKGFAGRVVTLKLKTSDFKLLTRRRTLGVHTNLARVLYDEGVSLLREEVPSRASRRTFRLIGLGLSDLTLAEAMTRDFAYPEAHRKIGSQEAALDALRARFGDEAIGTLRDARLRKPRSPS</sequence>
<comment type="cofactor">
    <cofactor evidence="17">
        <name>Mg(2+)</name>
        <dbReference type="ChEBI" id="CHEBI:18420"/>
    </cofactor>
    <text evidence="17">Binds 2 magnesium ions per subunit.</text>
</comment>
<feature type="compositionally biased region" description="Basic and acidic residues" evidence="18">
    <location>
        <begin position="266"/>
        <end position="276"/>
    </location>
</feature>
<dbReference type="EC" id="2.7.7.7" evidence="17"/>
<evidence type="ECO:0000313" key="20">
    <source>
        <dbReference type="EMBL" id="MBB4659389.1"/>
    </source>
</evidence>
<dbReference type="Gene3D" id="1.10.150.20">
    <property type="entry name" value="5' to 3' exonuclease, C-terminal subdomain"/>
    <property type="match status" value="1"/>
</dbReference>
<comment type="function">
    <text evidence="15 17">Poorly processive, error-prone DNA polymerase involved in untargeted mutagenesis. Copies undamaged DNA at stalled replication forks, which arise in vivo from mismatched or misaligned primer ends. These misaligned primers can be extended by PolIV. Exhibits no 3'-5' exonuclease (proofreading) activity. May be involved in translesional synthesis, in conjunction with the beta clamp from PolIII.</text>
</comment>
<feature type="binding site" evidence="17">
    <location>
        <position position="44"/>
    </location>
    <ligand>
        <name>Mg(2+)</name>
        <dbReference type="ChEBI" id="CHEBI:18420"/>
    </ligand>
</feature>
<dbReference type="InterPro" id="IPR043502">
    <property type="entry name" value="DNA/RNA_pol_sf"/>
</dbReference>
<keyword evidence="9 17" id="KW-0479">Metal-binding</keyword>
<evidence type="ECO:0000256" key="6">
    <source>
        <dbReference type="ARBA" id="ARBA00022679"/>
    </source>
</evidence>
<dbReference type="GO" id="GO:0006261">
    <property type="term" value="P:DNA-templated DNA replication"/>
    <property type="evidence" value="ECO:0007669"/>
    <property type="project" value="UniProtKB-UniRule"/>
</dbReference>
<dbReference type="PANTHER" id="PTHR11076:SF33">
    <property type="entry name" value="DNA POLYMERASE KAPPA"/>
    <property type="match status" value="1"/>
</dbReference>
<evidence type="ECO:0000256" key="3">
    <source>
        <dbReference type="ARBA" id="ARBA00011245"/>
    </source>
</evidence>
<comment type="caution">
    <text evidence="20">The sequence shown here is derived from an EMBL/GenBank/DDBJ whole genome shotgun (WGS) entry which is preliminary data.</text>
</comment>
<comment type="subcellular location">
    <subcellularLocation>
        <location evidence="1 17">Cytoplasm</location>
    </subcellularLocation>
</comment>
<dbReference type="PANTHER" id="PTHR11076">
    <property type="entry name" value="DNA REPAIR POLYMERASE UMUC / TRANSFERASE FAMILY MEMBER"/>
    <property type="match status" value="1"/>
</dbReference>
<keyword evidence="14 17" id="KW-0234">DNA repair</keyword>
<protein>
    <recommendedName>
        <fullName evidence="17">DNA polymerase IV</fullName>
        <shortName evidence="17">Pol IV</shortName>
        <ecNumber evidence="17">2.7.7.7</ecNumber>
    </recommendedName>
</protein>
<feature type="domain" description="UmuC" evidence="19">
    <location>
        <begin position="40"/>
        <end position="220"/>
    </location>
</feature>
<evidence type="ECO:0000256" key="12">
    <source>
        <dbReference type="ARBA" id="ARBA00022932"/>
    </source>
</evidence>
<evidence type="ECO:0000256" key="4">
    <source>
        <dbReference type="ARBA" id="ARBA00022457"/>
    </source>
</evidence>
<gene>
    <name evidence="17" type="primary">dinB</name>
    <name evidence="20" type="ORF">GGQ59_001914</name>
</gene>
<keyword evidence="12 17" id="KW-0239">DNA-directed DNA polymerase</keyword>
<feature type="site" description="Substrate discrimination" evidence="17">
    <location>
        <position position="49"/>
    </location>
</feature>
<evidence type="ECO:0000256" key="1">
    <source>
        <dbReference type="ARBA" id="ARBA00004496"/>
    </source>
</evidence>
<evidence type="ECO:0000256" key="11">
    <source>
        <dbReference type="ARBA" id="ARBA00022842"/>
    </source>
</evidence>
<dbReference type="GO" id="GO:0042276">
    <property type="term" value="P:error-prone translesion synthesis"/>
    <property type="evidence" value="ECO:0007669"/>
    <property type="project" value="TreeGrafter"/>
</dbReference>
<dbReference type="InterPro" id="IPR022880">
    <property type="entry name" value="DNApol_IV"/>
</dbReference>
<evidence type="ECO:0000256" key="16">
    <source>
        <dbReference type="ARBA" id="ARBA00049244"/>
    </source>
</evidence>
<dbReference type="Gene3D" id="3.40.1170.60">
    <property type="match status" value="1"/>
</dbReference>
<dbReference type="GO" id="GO:0006281">
    <property type="term" value="P:DNA repair"/>
    <property type="evidence" value="ECO:0007669"/>
    <property type="project" value="UniProtKB-UniRule"/>
</dbReference>
<dbReference type="GO" id="GO:0003684">
    <property type="term" value="F:damaged DNA binding"/>
    <property type="evidence" value="ECO:0007669"/>
    <property type="project" value="InterPro"/>
</dbReference>
<dbReference type="GO" id="GO:0000287">
    <property type="term" value="F:magnesium ion binding"/>
    <property type="evidence" value="ECO:0007669"/>
    <property type="project" value="UniProtKB-UniRule"/>
</dbReference>
<dbReference type="FunFam" id="3.30.1490.100:FF:000004">
    <property type="entry name" value="DNA polymerase IV"/>
    <property type="match status" value="1"/>
</dbReference>
<dbReference type="Proteomes" id="UP000563524">
    <property type="component" value="Unassembled WGS sequence"/>
</dbReference>
<dbReference type="AlphaFoldDB" id="A0A840I3F7"/>
<evidence type="ECO:0000256" key="9">
    <source>
        <dbReference type="ARBA" id="ARBA00022723"/>
    </source>
</evidence>
<keyword evidence="10 17" id="KW-0227">DNA damage</keyword>
<dbReference type="NCBIfam" id="NF002677">
    <property type="entry name" value="PRK02406.1"/>
    <property type="match status" value="1"/>
</dbReference>
<dbReference type="InterPro" id="IPR043128">
    <property type="entry name" value="Rev_trsase/Diguanyl_cyclase"/>
</dbReference>
<keyword evidence="4 17" id="KW-0515">Mutator protein</keyword>
<comment type="subunit">
    <text evidence="3 17">Monomer.</text>
</comment>
<keyword evidence="6 17" id="KW-0808">Transferase</keyword>
<feature type="active site" evidence="17">
    <location>
        <position position="138"/>
    </location>
</feature>
<evidence type="ECO:0000256" key="8">
    <source>
        <dbReference type="ARBA" id="ARBA00022705"/>
    </source>
</evidence>
<dbReference type="FunFam" id="3.40.1170.60:FF:000001">
    <property type="entry name" value="DNA polymerase IV"/>
    <property type="match status" value="1"/>
</dbReference>
<comment type="catalytic activity">
    <reaction evidence="16 17">
        <text>DNA(n) + a 2'-deoxyribonucleoside 5'-triphosphate = DNA(n+1) + diphosphate</text>
        <dbReference type="Rhea" id="RHEA:22508"/>
        <dbReference type="Rhea" id="RHEA-COMP:17339"/>
        <dbReference type="Rhea" id="RHEA-COMP:17340"/>
        <dbReference type="ChEBI" id="CHEBI:33019"/>
        <dbReference type="ChEBI" id="CHEBI:61560"/>
        <dbReference type="ChEBI" id="CHEBI:173112"/>
        <dbReference type="EC" id="2.7.7.7"/>
    </reaction>
</comment>
<dbReference type="Gene3D" id="3.30.70.270">
    <property type="match status" value="1"/>
</dbReference>
<keyword evidence="5 17" id="KW-0963">Cytoplasm</keyword>
<evidence type="ECO:0000256" key="15">
    <source>
        <dbReference type="ARBA" id="ARBA00025589"/>
    </source>
</evidence>
<evidence type="ECO:0000256" key="10">
    <source>
        <dbReference type="ARBA" id="ARBA00022763"/>
    </source>
</evidence>
<dbReference type="EMBL" id="JACHOB010000003">
    <property type="protein sequence ID" value="MBB4659389.1"/>
    <property type="molecule type" value="Genomic_DNA"/>
</dbReference>
<dbReference type="Gene3D" id="3.30.1490.100">
    <property type="entry name" value="DNA polymerase, Y-family, little finger domain"/>
    <property type="match status" value="1"/>
</dbReference>
<evidence type="ECO:0000256" key="5">
    <source>
        <dbReference type="ARBA" id="ARBA00022490"/>
    </source>
</evidence>
<dbReference type="InterPro" id="IPR017961">
    <property type="entry name" value="DNA_pol_Y-fam_little_finger"/>
</dbReference>
<comment type="similarity">
    <text evidence="2 17">Belongs to the DNA polymerase type-Y family.</text>
</comment>
<evidence type="ECO:0000256" key="7">
    <source>
        <dbReference type="ARBA" id="ARBA00022695"/>
    </source>
</evidence>
<dbReference type="GO" id="GO:0005829">
    <property type="term" value="C:cytosol"/>
    <property type="evidence" value="ECO:0007669"/>
    <property type="project" value="TreeGrafter"/>
</dbReference>
<evidence type="ECO:0000256" key="13">
    <source>
        <dbReference type="ARBA" id="ARBA00023125"/>
    </source>
</evidence>
<evidence type="ECO:0000256" key="17">
    <source>
        <dbReference type="HAMAP-Rule" id="MF_01113"/>
    </source>
</evidence>
<keyword evidence="13 17" id="KW-0238">DNA-binding</keyword>
<dbReference type="SUPFAM" id="SSF100879">
    <property type="entry name" value="Lesion bypass DNA polymerase (Y-family), little finger domain"/>
    <property type="match status" value="1"/>
</dbReference>
<keyword evidence="21" id="KW-1185">Reference proteome</keyword>
<dbReference type="NCBIfam" id="NF002751">
    <property type="entry name" value="PRK02794.1"/>
    <property type="match status" value="1"/>
</dbReference>
<dbReference type="RefSeq" id="WP_183817918.1">
    <property type="nucleotide sequence ID" value="NZ_JACHOB010000003.1"/>
</dbReference>
<reference evidence="20 21" key="1">
    <citation type="submission" date="2020-08" db="EMBL/GenBank/DDBJ databases">
        <title>Genomic Encyclopedia of Type Strains, Phase IV (KMG-IV): sequencing the most valuable type-strain genomes for metagenomic binning, comparative biology and taxonomic classification.</title>
        <authorList>
            <person name="Goeker M."/>
        </authorList>
    </citation>
    <scope>NUCLEOTIDE SEQUENCE [LARGE SCALE GENOMIC DNA]</scope>
    <source>
        <strain evidence="20 21">DSM 102850</strain>
    </source>
</reference>
<organism evidence="20 21">
    <name type="scientific">Parvularcula dongshanensis</name>
    <dbReference type="NCBI Taxonomy" id="1173995"/>
    <lineage>
        <taxon>Bacteria</taxon>
        <taxon>Pseudomonadati</taxon>
        <taxon>Pseudomonadota</taxon>
        <taxon>Alphaproteobacteria</taxon>
        <taxon>Parvularculales</taxon>
        <taxon>Parvularculaceae</taxon>
        <taxon>Parvularcula</taxon>
    </lineage>
</organism>
<evidence type="ECO:0000313" key="21">
    <source>
        <dbReference type="Proteomes" id="UP000563524"/>
    </source>
</evidence>
<dbReference type="InterPro" id="IPR050116">
    <property type="entry name" value="DNA_polymerase-Y"/>
</dbReference>
<keyword evidence="8 17" id="KW-0235">DNA replication</keyword>
<keyword evidence="7 17" id="KW-0548">Nucleotidyltransferase</keyword>
<dbReference type="SUPFAM" id="SSF56672">
    <property type="entry name" value="DNA/RNA polymerases"/>
    <property type="match status" value="1"/>
</dbReference>
<evidence type="ECO:0000256" key="2">
    <source>
        <dbReference type="ARBA" id="ARBA00010945"/>
    </source>
</evidence>
<dbReference type="InterPro" id="IPR001126">
    <property type="entry name" value="UmuC"/>
</dbReference>
<keyword evidence="11 17" id="KW-0460">Magnesium</keyword>
<evidence type="ECO:0000259" key="19">
    <source>
        <dbReference type="PROSITE" id="PS50173"/>
    </source>
</evidence>
<dbReference type="Pfam" id="PF11799">
    <property type="entry name" value="IMS_C"/>
    <property type="match status" value="1"/>
</dbReference>
<dbReference type="PROSITE" id="PS50173">
    <property type="entry name" value="UMUC"/>
    <property type="match status" value="1"/>
</dbReference>
<name>A0A840I3F7_9PROT</name>
<proteinExistence type="inferred from homology"/>